<comment type="caution">
    <text evidence="1">The sequence shown here is derived from an EMBL/GenBank/DDBJ whole genome shotgun (WGS) entry which is preliminary data.</text>
</comment>
<evidence type="ECO:0000313" key="2">
    <source>
        <dbReference type="Proteomes" id="UP001629156"/>
    </source>
</evidence>
<sequence>MSITYHYATVIKAIEELRAKGFTEDFNLDENCLVCSVGAFNEDEFEISDIYFYEGESNPDDEATVYGIQSTSGHKGVLVTGNNYFTDSMSAAIVDKLLVHKKK</sequence>
<dbReference type="EMBL" id="JBELPZ010000002">
    <property type="protein sequence ID" value="MFL9843376.1"/>
    <property type="molecule type" value="Genomic_DNA"/>
</dbReference>
<evidence type="ECO:0008006" key="3">
    <source>
        <dbReference type="Google" id="ProtNLM"/>
    </source>
</evidence>
<dbReference type="Proteomes" id="UP001629156">
    <property type="component" value="Unassembled WGS sequence"/>
</dbReference>
<protein>
    <recommendedName>
        <fullName evidence="3">Phosphoribosylpyrophosphate synthetase</fullName>
    </recommendedName>
</protein>
<gene>
    <name evidence="1" type="ORF">ABS766_02980</name>
</gene>
<name>A0ABW8YW37_9FLAO</name>
<organism evidence="1 2">
    <name type="scientific">Flavobacterium rhizosphaerae</name>
    <dbReference type="NCBI Taxonomy" id="3163298"/>
    <lineage>
        <taxon>Bacteria</taxon>
        <taxon>Pseudomonadati</taxon>
        <taxon>Bacteroidota</taxon>
        <taxon>Flavobacteriia</taxon>
        <taxon>Flavobacteriales</taxon>
        <taxon>Flavobacteriaceae</taxon>
        <taxon>Flavobacterium</taxon>
    </lineage>
</organism>
<keyword evidence="2" id="KW-1185">Reference proteome</keyword>
<accession>A0ABW8YW37</accession>
<evidence type="ECO:0000313" key="1">
    <source>
        <dbReference type="EMBL" id="MFL9843376.1"/>
    </source>
</evidence>
<proteinExistence type="predicted"/>
<reference evidence="1 2" key="1">
    <citation type="submission" date="2024-06" db="EMBL/GenBank/DDBJ databases">
        <authorList>
            <person name="Kaempfer P."/>
            <person name="Viver T."/>
        </authorList>
    </citation>
    <scope>NUCLEOTIDE SEQUENCE [LARGE SCALE GENOMIC DNA]</scope>
    <source>
        <strain evidence="1 2">ST-119</strain>
    </source>
</reference>
<dbReference type="RefSeq" id="WP_408083624.1">
    <property type="nucleotide sequence ID" value="NZ_JBELPZ010000002.1"/>
</dbReference>